<protein>
    <recommendedName>
        <fullName evidence="1">F-box domain-containing protein</fullName>
    </recommendedName>
</protein>
<dbReference type="EMBL" id="SDMP01000018">
    <property type="protein sequence ID" value="RYQ96975.1"/>
    <property type="molecule type" value="Genomic_DNA"/>
</dbReference>
<dbReference type="InterPro" id="IPR001810">
    <property type="entry name" value="F-box_dom"/>
</dbReference>
<dbReference type="Gramene" id="arahy.Tifrunner.gnm2.ann2.Ah18g158200.1">
    <property type="protein sequence ID" value="arahy.Tifrunner.gnm2.ann2.Ah18g158200.1-CDS"/>
    <property type="gene ID" value="arahy.Tifrunner.gnm2.ann2.Ah18g158200"/>
</dbReference>
<accession>A0A444Y4X8</accession>
<comment type="caution">
    <text evidence="2">The sequence shown here is derived from an EMBL/GenBank/DDBJ whole genome shotgun (WGS) entry which is preliminary data.</text>
</comment>
<evidence type="ECO:0000313" key="3">
    <source>
        <dbReference type="Proteomes" id="UP000289738"/>
    </source>
</evidence>
<dbReference type="Pfam" id="PF00646">
    <property type="entry name" value="F-box"/>
    <property type="match status" value="1"/>
</dbReference>
<dbReference type="SUPFAM" id="SSF50965">
    <property type="entry name" value="Galactose oxidase, central domain"/>
    <property type="match status" value="1"/>
</dbReference>
<dbReference type="SUPFAM" id="SSF81383">
    <property type="entry name" value="F-box domain"/>
    <property type="match status" value="1"/>
</dbReference>
<dbReference type="InterPro" id="IPR036047">
    <property type="entry name" value="F-box-like_dom_sf"/>
</dbReference>
<dbReference type="PANTHER" id="PTHR31672">
    <property type="entry name" value="BNACNNG10540D PROTEIN"/>
    <property type="match status" value="1"/>
</dbReference>
<feature type="domain" description="F-box" evidence="1">
    <location>
        <begin position="10"/>
        <end position="46"/>
    </location>
</feature>
<gene>
    <name evidence="2" type="ORF">Ahy_B08g092935</name>
</gene>
<dbReference type="Proteomes" id="UP000289738">
    <property type="component" value="Chromosome B08"/>
</dbReference>
<dbReference type="AlphaFoldDB" id="A0A444Y4X8"/>
<reference evidence="2 3" key="1">
    <citation type="submission" date="2019-01" db="EMBL/GenBank/DDBJ databases">
        <title>Sequencing of cultivated peanut Arachis hypogaea provides insights into genome evolution and oil improvement.</title>
        <authorList>
            <person name="Chen X."/>
        </authorList>
    </citation>
    <scope>NUCLEOTIDE SEQUENCE [LARGE SCALE GENOMIC DNA]</scope>
    <source>
        <strain evidence="3">cv. Fuhuasheng</strain>
        <tissue evidence="2">Leaves</tissue>
    </source>
</reference>
<keyword evidence="3" id="KW-1185">Reference proteome</keyword>
<evidence type="ECO:0000313" key="2">
    <source>
        <dbReference type="EMBL" id="RYQ96975.1"/>
    </source>
</evidence>
<dbReference type="InterPro" id="IPR011043">
    <property type="entry name" value="Gal_Oxase/kelch_b-propeller"/>
</dbReference>
<dbReference type="InterPro" id="IPR050796">
    <property type="entry name" value="SCF_F-box_component"/>
</dbReference>
<organism evidence="2 3">
    <name type="scientific">Arachis hypogaea</name>
    <name type="common">Peanut</name>
    <dbReference type="NCBI Taxonomy" id="3818"/>
    <lineage>
        <taxon>Eukaryota</taxon>
        <taxon>Viridiplantae</taxon>
        <taxon>Streptophyta</taxon>
        <taxon>Embryophyta</taxon>
        <taxon>Tracheophyta</taxon>
        <taxon>Spermatophyta</taxon>
        <taxon>Magnoliopsida</taxon>
        <taxon>eudicotyledons</taxon>
        <taxon>Gunneridae</taxon>
        <taxon>Pentapetalae</taxon>
        <taxon>rosids</taxon>
        <taxon>fabids</taxon>
        <taxon>Fabales</taxon>
        <taxon>Fabaceae</taxon>
        <taxon>Papilionoideae</taxon>
        <taxon>50 kb inversion clade</taxon>
        <taxon>dalbergioids sensu lato</taxon>
        <taxon>Dalbergieae</taxon>
        <taxon>Pterocarpus clade</taxon>
        <taxon>Arachis</taxon>
    </lineage>
</organism>
<name>A0A444Y4X8_ARAHY</name>
<evidence type="ECO:0000259" key="1">
    <source>
        <dbReference type="Pfam" id="PF00646"/>
    </source>
</evidence>
<proteinExistence type="predicted"/>
<dbReference type="PANTHER" id="PTHR31672:SF13">
    <property type="entry name" value="F-BOX PROTEIN CPR30-LIKE"/>
    <property type="match status" value="1"/>
</dbReference>
<sequence>MTKFQLPLPIIPDELLQEIFLQSSAKAVGRCMCLNKFWHRQLRQPETCIQHMRRQKVLDQHVLFHVGYSLLLMGSYSLYIVNAASGEEVHVQQPFGVGIHGWFRIVGVSNGNICFKFSREQDDTRLLVWNPTTQYSREIYDPHRDHSRSYCSRRSTWFHYVDCLPGVEKIDPNSVFNNGHAYWITGTGDSYATPKSVLCYSVEDESFSEVSIPVGAIYTVHNLLTHKEKVALLAHTHNEFGYVVAIWHLNEDAGGNRILEQYCRFASQSIRENPILFVDNNLLLLVNNSKERELLVNYRYRELVLTEYDIKHGTRNLLVRRAWQYPEMPHPITVRSTLKYFVGMFPV</sequence>